<dbReference type="PRINTS" id="PR00625">
    <property type="entry name" value="JDOMAIN"/>
</dbReference>
<feature type="domain" description="J" evidence="5">
    <location>
        <begin position="436"/>
        <end position="507"/>
    </location>
</feature>
<accession>A0ABV6YVC0</accession>
<keyword evidence="4" id="KW-0175">Coiled coil</keyword>
<dbReference type="InterPro" id="IPR018253">
    <property type="entry name" value="DnaJ_domain_CS"/>
</dbReference>
<dbReference type="PANTHER" id="PTHR36304">
    <property type="entry name" value="DOMAIN GTPASE-ACTIVATING PROTEIN, PUTATIVE-RELATED-RELATED"/>
    <property type="match status" value="1"/>
</dbReference>
<dbReference type="PROSITE" id="PS00636">
    <property type="entry name" value="DNAJ_1"/>
    <property type="match status" value="1"/>
</dbReference>
<dbReference type="InterPro" id="IPR011990">
    <property type="entry name" value="TPR-like_helical_dom_sf"/>
</dbReference>
<keyword evidence="2 3" id="KW-0802">TPR repeat</keyword>
<evidence type="ECO:0000256" key="1">
    <source>
        <dbReference type="ARBA" id="ARBA00022737"/>
    </source>
</evidence>
<dbReference type="InterPro" id="IPR013105">
    <property type="entry name" value="TPR_2"/>
</dbReference>
<dbReference type="CDD" id="cd06257">
    <property type="entry name" value="DnaJ"/>
    <property type="match status" value="1"/>
</dbReference>
<dbReference type="PROSITE" id="PS50293">
    <property type="entry name" value="TPR_REGION"/>
    <property type="match status" value="1"/>
</dbReference>
<dbReference type="Proteomes" id="UP001594351">
    <property type="component" value="Unassembled WGS sequence"/>
</dbReference>
<dbReference type="Pfam" id="PF14332">
    <property type="entry name" value="DUF4388"/>
    <property type="match status" value="1"/>
</dbReference>
<dbReference type="EMBL" id="JBHPBY010000079">
    <property type="protein sequence ID" value="MFC1850146.1"/>
    <property type="molecule type" value="Genomic_DNA"/>
</dbReference>
<evidence type="ECO:0000259" key="5">
    <source>
        <dbReference type="PROSITE" id="PS50076"/>
    </source>
</evidence>
<dbReference type="Gene3D" id="1.10.287.110">
    <property type="entry name" value="DnaJ domain"/>
    <property type="match status" value="1"/>
</dbReference>
<feature type="repeat" description="TPR" evidence="3">
    <location>
        <begin position="527"/>
        <end position="560"/>
    </location>
</feature>
<dbReference type="PROSITE" id="PS50005">
    <property type="entry name" value="TPR"/>
    <property type="match status" value="2"/>
</dbReference>
<dbReference type="SMART" id="SM00271">
    <property type="entry name" value="DnaJ"/>
    <property type="match status" value="1"/>
</dbReference>
<keyword evidence="1" id="KW-0677">Repeat</keyword>
<sequence length="641" mass="73412">MGISGNLSTMSLPDILQWLSMGFKTGILEFTHKETSKKIFFNDGTIVSTKSKDRKDSLGQILLRNKKITAAQIESFLEMQKQSGTLFGKLLLSEGVITAEELDYYLRLQSEEIVFSLFRWKDADFEFTECDLPEDEIIPISLKVVSLIMEGTKRKDDWSRIVKELPSPNIILDFTSEGRFSLLTRDLDATQKSITDEIDGSKSIAELNLHSAYSDFETYTFLYTLMKEDILEVRGVKDEVAEQREKVEREIIKINDLIEMRSFIKAKEEVDKLIIQYPEIHELSDLSKQIESEIEQEVNRCIPNEEIIPKASLNKDLSELTRLNITAEEGFLLSRIDGQMSIKEIRSISGFPKKDIHYAFYRLAILKVIDLGIDLSEAGTSETTDPEFSGTGSYMTADFMLDQNGEQDDKASAKTDFDEQTLEMIEAKYKLCVLGNYYEILEVPQDAIAATIKDSFYTLSKKFHPDTYSSKVSPVQSEKVEKIFNQITKAFETLINMDDRLAYNKSLAGQQRGLPPPKSAAQNIEEAKNLFKKGQAYFRQKDYQRAYQYFTEAHDANPNNPVYLGMLAQIEYRHLHNLKAAENHCQKAITFTPDNPKLYIILGKILIEQQRLEEAKKAFEKTLSLDRNNQIAQAELRKIKK</sequence>
<dbReference type="SUPFAM" id="SSF46565">
    <property type="entry name" value="Chaperone J-domain"/>
    <property type="match status" value="1"/>
</dbReference>
<evidence type="ECO:0000256" key="2">
    <source>
        <dbReference type="ARBA" id="ARBA00022803"/>
    </source>
</evidence>
<dbReference type="InterPro" id="IPR036869">
    <property type="entry name" value="J_dom_sf"/>
</dbReference>
<dbReference type="Pfam" id="PF14559">
    <property type="entry name" value="TPR_19"/>
    <property type="match status" value="1"/>
</dbReference>
<gene>
    <name evidence="6" type="ORF">ACFL27_08145</name>
</gene>
<dbReference type="Pfam" id="PF00226">
    <property type="entry name" value="DnaJ"/>
    <property type="match status" value="1"/>
</dbReference>
<dbReference type="SMART" id="SM00028">
    <property type="entry name" value="TPR"/>
    <property type="match status" value="3"/>
</dbReference>
<dbReference type="InterPro" id="IPR025497">
    <property type="entry name" value="PatA-like_N"/>
</dbReference>
<evidence type="ECO:0000313" key="7">
    <source>
        <dbReference type="Proteomes" id="UP001594351"/>
    </source>
</evidence>
<evidence type="ECO:0000313" key="6">
    <source>
        <dbReference type="EMBL" id="MFC1850146.1"/>
    </source>
</evidence>
<comment type="caution">
    <text evidence="6">The sequence shown here is derived from an EMBL/GenBank/DDBJ whole genome shotgun (WGS) entry which is preliminary data.</text>
</comment>
<dbReference type="Pfam" id="PF07719">
    <property type="entry name" value="TPR_2"/>
    <property type="match status" value="1"/>
</dbReference>
<feature type="coiled-coil region" evidence="4">
    <location>
        <begin position="237"/>
        <end position="300"/>
    </location>
</feature>
<dbReference type="SUPFAM" id="SSF48452">
    <property type="entry name" value="TPR-like"/>
    <property type="match status" value="1"/>
</dbReference>
<evidence type="ECO:0000256" key="4">
    <source>
        <dbReference type="SAM" id="Coils"/>
    </source>
</evidence>
<dbReference type="InterPro" id="IPR019734">
    <property type="entry name" value="TPR_rpt"/>
</dbReference>
<reference evidence="6 7" key="1">
    <citation type="submission" date="2024-09" db="EMBL/GenBank/DDBJ databases">
        <title>Laminarin stimulates single cell rates of sulfate reduction while oxygen inhibits transcriptomic activity in coastal marine sediment.</title>
        <authorList>
            <person name="Lindsay M."/>
            <person name="Orcutt B."/>
            <person name="Emerson D."/>
            <person name="Stepanauskas R."/>
            <person name="D'Angelo T."/>
        </authorList>
    </citation>
    <scope>NUCLEOTIDE SEQUENCE [LARGE SCALE GENOMIC DNA]</scope>
    <source>
        <strain evidence="6">SAG AM-311-K15</strain>
    </source>
</reference>
<protein>
    <submittedName>
        <fullName evidence="6">DUF4388 domain-containing protein</fullName>
    </submittedName>
</protein>
<dbReference type="SUPFAM" id="SSF160246">
    <property type="entry name" value="EspE N-terminal domain-like"/>
    <property type="match status" value="1"/>
</dbReference>
<dbReference type="InterPro" id="IPR001623">
    <property type="entry name" value="DnaJ_domain"/>
</dbReference>
<dbReference type="Gene3D" id="1.25.40.10">
    <property type="entry name" value="Tetratricopeptide repeat domain"/>
    <property type="match status" value="1"/>
</dbReference>
<keyword evidence="7" id="KW-1185">Reference proteome</keyword>
<organism evidence="6 7">
    <name type="scientific">candidate division CSSED10-310 bacterium</name>
    <dbReference type="NCBI Taxonomy" id="2855610"/>
    <lineage>
        <taxon>Bacteria</taxon>
        <taxon>Bacteria division CSSED10-310</taxon>
    </lineage>
</organism>
<dbReference type="PANTHER" id="PTHR36304:SF4">
    <property type="entry name" value="DUF4388 DOMAIN-CONTAINING PROTEIN"/>
    <property type="match status" value="1"/>
</dbReference>
<name>A0ABV6YVC0_UNCC1</name>
<evidence type="ECO:0000256" key="3">
    <source>
        <dbReference type="PROSITE-ProRule" id="PRU00339"/>
    </source>
</evidence>
<proteinExistence type="predicted"/>
<feature type="repeat" description="TPR" evidence="3">
    <location>
        <begin position="596"/>
        <end position="629"/>
    </location>
</feature>
<dbReference type="InterPro" id="IPR037257">
    <property type="entry name" value="T2SS_E_N_sf"/>
</dbReference>
<dbReference type="PROSITE" id="PS50076">
    <property type="entry name" value="DNAJ_2"/>
    <property type="match status" value="1"/>
</dbReference>